<dbReference type="CDD" id="cd01635">
    <property type="entry name" value="Glycosyltransferase_GTB-type"/>
    <property type="match status" value="1"/>
</dbReference>
<dbReference type="PANTHER" id="PTHR46656">
    <property type="entry name" value="PUTATIVE-RELATED"/>
    <property type="match status" value="1"/>
</dbReference>
<dbReference type="PANTHER" id="PTHR46656:SF3">
    <property type="entry name" value="PUTATIVE-RELATED"/>
    <property type="match status" value="1"/>
</dbReference>
<evidence type="ECO:0000256" key="1">
    <source>
        <dbReference type="SAM" id="MobiDB-lite"/>
    </source>
</evidence>
<name>A0A5S9PYG2_9HYPH</name>
<dbReference type="EMBL" id="CACSAS010000001">
    <property type="protein sequence ID" value="CAA0109796.1"/>
    <property type="molecule type" value="Genomic_DNA"/>
</dbReference>
<accession>A0A5S9PYG2</accession>
<evidence type="ECO:0008006" key="4">
    <source>
        <dbReference type="Google" id="ProtNLM"/>
    </source>
</evidence>
<organism evidence="2 3">
    <name type="scientific">Starkeya nomas</name>
    <dbReference type="NCBI Taxonomy" id="2666134"/>
    <lineage>
        <taxon>Bacteria</taxon>
        <taxon>Pseudomonadati</taxon>
        <taxon>Pseudomonadota</taxon>
        <taxon>Alphaproteobacteria</taxon>
        <taxon>Hyphomicrobiales</taxon>
        <taxon>Xanthobacteraceae</taxon>
        <taxon>Starkeya</taxon>
    </lineage>
</organism>
<reference evidence="2 3" key="1">
    <citation type="submission" date="2019-12" db="EMBL/GenBank/DDBJ databases">
        <authorList>
            <person name="Reyes-Prieto M."/>
        </authorList>
    </citation>
    <scope>NUCLEOTIDE SEQUENCE [LARGE SCALE GENOMIC DNA]</scope>
    <source>
        <strain evidence="2">HF14-78462</strain>
    </source>
</reference>
<dbReference type="AlphaFoldDB" id="A0A5S9PYG2"/>
<protein>
    <recommendedName>
        <fullName evidence="4">Glycosyl transferase family 1 domain-containing protein</fullName>
    </recommendedName>
</protein>
<gene>
    <name evidence="2" type="ORF">STARVERO_03770</name>
</gene>
<evidence type="ECO:0000313" key="3">
    <source>
        <dbReference type="Proteomes" id="UP000433050"/>
    </source>
</evidence>
<feature type="compositionally biased region" description="Basic and acidic residues" evidence="1">
    <location>
        <begin position="14"/>
        <end position="25"/>
    </location>
</feature>
<dbReference type="RefSeq" id="WP_159600774.1">
    <property type="nucleotide sequence ID" value="NZ_CACSAS010000001.1"/>
</dbReference>
<evidence type="ECO:0000313" key="2">
    <source>
        <dbReference type="EMBL" id="CAA0109796.1"/>
    </source>
</evidence>
<dbReference type="Gene3D" id="3.40.50.2000">
    <property type="entry name" value="Glycogen Phosphorylase B"/>
    <property type="match status" value="1"/>
</dbReference>
<dbReference type="Proteomes" id="UP000433050">
    <property type="component" value="Unassembled WGS sequence"/>
</dbReference>
<proteinExistence type="predicted"/>
<keyword evidence="3" id="KW-1185">Reference proteome</keyword>
<dbReference type="SUPFAM" id="SSF53756">
    <property type="entry name" value="UDP-Glycosyltransferase/glycogen phosphorylase"/>
    <property type="match status" value="1"/>
</dbReference>
<feature type="region of interest" description="Disordered" evidence="1">
    <location>
        <begin position="1"/>
        <end position="37"/>
    </location>
</feature>
<sequence length="397" mass="42678">MTDGAVSDVVAGRQQDDSPPHEPDAVRQASASDALPEAGKGAPGFGFDVIGYLLSEIGLGEATRLLVAALDAADIPTALVNAPLPGRESDERLLDRLTDAGRHDIALSVFGLLDVGIFAARSSRNRIRIGYPFWELPTAPASIGPDIERFDAYWAPSTFIRDMLAREQNRPVHLVRQPVRLPPLPPAAPVFEGPLQILSFFDYDSVMARKNPLGAVRAFLSAFPAGSEDAQLVIKARGAPQPDAAQQLRALTAGDRRITIIDETISRTRMDGLIAGCNVFLSLHRSEGFGLGCAEALASGKIVVATDFGGTRDFITPITGYPVAYHRVRLSAGDYPDAAGSYWAEPNVAHAALILRSIYDRPDDAAARIGAGHAHLKAHHSFEAVGARLRELRQEMR</sequence>
<dbReference type="Pfam" id="PF13692">
    <property type="entry name" value="Glyco_trans_1_4"/>
    <property type="match status" value="1"/>
</dbReference>